<keyword evidence="3" id="KW-1185">Reference proteome</keyword>
<feature type="non-terminal residue" evidence="2">
    <location>
        <position position="1"/>
    </location>
</feature>
<accession>A0AAV6NXC5</accession>
<reference evidence="2 3" key="1">
    <citation type="journal article" date="2021" name="Hortic Res">
        <title>The domestication of Cucurbita argyrosperma as revealed by the genome of its wild relative.</title>
        <authorList>
            <person name="Barrera-Redondo J."/>
            <person name="Sanchez-de la Vega G."/>
            <person name="Aguirre-Liguori J.A."/>
            <person name="Castellanos-Morales G."/>
            <person name="Gutierrez-Guerrero Y.T."/>
            <person name="Aguirre-Dugua X."/>
            <person name="Aguirre-Planter E."/>
            <person name="Tenaillon M.I."/>
            <person name="Lira-Saade R."/>
            <person name="Eguiarte L.E."/>
        </authorList>
    </citation>
    <scope>NUCLEOTIDE SEQUENCE [LARGE SCALE GENOMIC DNA]</scope>
    <source>
        <strain evidence="2">JBR-2021</strain>
    </source>
</reference>
<sequence length="80" mass="9031">MNSHDFSKLLTLVGCFGMDSVVSWTENRVCDWLCEALSACSSKKKKKKKKKKKYNGGDESNGGDAERTWISPFFYGLDLD</sequence>
<proteinExistence type="predicted"/>
<comment type="caution">
    <text evidence="2">The sequence shown here is derived from an EMBL/GenBank/DDBJ whole genome shotgun (WGS) entry which is preliminary data.</text>
</comment>
<dbReference type="EMBL" id="JAGKQH010000003">
    <property type="protein sequence ID" value="KAG6604430.1"/>
    <property type="molecule type" value="Genomic_DNA"/>
</dbReference>
<feature type="compositionally biased region" description="Basic residues" evidence="1">
    <location>
        <begin position="42"/>
        <end position="54"/>
    </location>
</feature>
<protein>
    <submittedName>
        <fullName evidence="2">Uncharacterized protein</fullName>
    </submittedName>
</protein>
<dbReference type="Proteomes" id="UP000685013">
    <property type="component" value="Chromosome 3"/>
</dbReference>
<evidence type="ECO:0000313" key="3">
    <source>
        <dbReference type="Proteomes" id="UP000685013"/>
    </source>
</evidence>
<dbReference type="AlphaFoldDB" id="A0AAV6NXC5"/>
<gene>
    <name evidence="2" type="ORF">SDJN03_05039</name>
</gene>
<name>A0AAV6NXC5_9ROSI</name>
<organism evidence="2 3">
    <name type="scientific">Cucurbita argyrosperma subsp. sororia</name>
    <dbReference type="NCBI Taxonomy" id="37648"/>
    <lineage>
        <taxon>Eukaryota</taxon>
        <taxon>Viridiplantae</taxon>
        <taxon>Streptophyta</taxon>
        <taxon>Embryophyta</taxon>
        <taxon>Tracheophyta</taxon>
        <taxon>Spermatophyta</taxon>
        <taxon>Magnoliopsida</taxon>
        <taxon>eudicotyledons</taxon>
        <taxon>Gunneridae</taxon>
        <taxon>Pentapetalae</taxon>
        <taxon>rosids</taxon>
        <taxon>fabids</taxon>
        <taxon>Cucurbitales</taxon>
        <taxon>Cucurbitaceae</taxon>
        <taxon>Cucurbiteae</taxon>
        <taxon>Cucurbita</taxon>
    </lineage>
</organism>
<evidence type="ECO:0000313" key="2">
    <source>
        <dbReference type="EMBL" id="KAG6604430.1"/>
    </source>
</evidence>
<feature type="region of interest" description="Disordered" evidence="1">
    <location>
        <begin position="41"/>
        <end position="66"/>
    </location>
</feature>
<evidence type="ECO:0000256" key="1">
    <source>
        <dbReference type="SAM" id="MobiDB-lite"/>
    </source>
</evidence>